<evidence type="ECO:0000313" key="3">
    <source>
        <dbReference type="EMBL" id="KAK7042357.1"/>
    </source>
</evidence>
<dbReference type="PANTHER" id="PTHR11199">
    <property type="entry name" value="STROMAL ANTIGEN"/>
    <property type="match status" value="1"/>
</dbReference>
<dbReference type="InterPro" id="IPR013721">
    <property type="entry name" value="STAG"/>
</dbReference>
<reference evidence="3 4" key="1">
    <citation type="journal article" date="2024" name="J Genomics">
        <title>Draft genome sequencing and assembly of Favolaschia claudopus CIRM-BRFM 2984 isolated from oak limbs.</title>
        <authorList>
            <person name="Navarro D."/>
            <person name="Drula E."/>
            <person name="Chaduli D."/>
            <person name="Cazenave R."/>
            <person name="Ahrendt S."/>
            <person name="Wang J."/>
            <person name="Lipzen A."/>
            <person name="Daum C."/>
            <person name="Barry K."/>
            <person name="Grigoriev I.V."/>
            <person name="Favel A."/>
            <person name="Rosso M.N."/>
            <person name="Martin F."/>
        </authorList>
    </citation>
    <scope>NUCLEOTIDE SEQUENCE [LARGE SCALE GENOMIC DNA]</scope>
    <source>
        <strain evidence="3 4">CIRM-BRFM 2984</strain>
    </source>
</reference>
<sequence>MSTTPAPRRSLRERKAVPPQSPDDTPPKGKRKRADSGSEDDDDDPKPRRKAKQSPIAKKPRKTRKTKDGEDAFDPQQVAKESKIHADNPLFSVQLARISAIYINFETPDAILNPAAALQSTAEDFLESLDQSPGLALAEIVNLVLRSCGCNESVDADQVVDYDGVVDALDKFTEDLKNQEQTAAYPLTSKLPAFKKFRKSLHEFLDRLITSAASLGSLYTSDLIPTLQAWVIAMSSSQIRSFRHTATFIALELESALCGVAAAVEKEAELSARQREGEKKRRAGKAAAAGNKNLDAKAAEIREHRDKLKEFIKDFVDSVFMHRYRDLDPVIRADCVLALGTWFTKHPAHFLEAAYLRYLGWVLSDPAAPVRLAAVKALDSVYSQSTYAARTLQFTERFKTRLLEMATKDVDAAVRVSTLGVLELLAATALEEDERETVALCVFDAEKGVRRAIGPFVHECWRETVEERLVGRPGMVKDEERARAGVKAFGTVLVQWGARLDEAMEEDEDDENESGEARSSKQKEPSALVGISPEDRLGRAGLVVEALWDHVEAVSDWETLLDVLLLDHSSAEDTSAPARKGKANGKARANDEGLVDEAWRLEEEEETVLIEVLVASLHHAKAVAKKGEEETVTNDITRALIKALPRLLMKHQTDQNRIANVLALPSLMNLDLYLEMRMMTNYTNLWDDIIKQFLSHSQPSVLRSAIGAFQHLLAATSLSNQNNLKMLELEDELSSALRDAVAGREEIEVAGFDEDEVIALGATCARLAELCSTRDMSGWMEEDEGGKQSSAWNIVNALADRGRLGYKEEAFMISQSLQLLTVHIFWKATRLRVVDPEDENGDVPEQAEILDKVKEQRDSLLEKLVEFAVGTQSNTAEAVTRTAFMCLMNLHMVFGPAHKIAAVTLDDEVQFRCAGYVQAEIERYAETLVGPDAPVPDANDDRDDEKENDSGDEEGSDAGDDGKKRKDKGKGKAAASTKQSVKEVDPNSHTSLLTEYAFIELIVTFVRAIQTGALHVRHTGILLSHYGRLGTTFDHFTKPIVDMLREEGMTKDNGDLVVVVVNQALQEAFTMVLDGVVSDETNAVQLAKHLLPTFILRGAHLAVLKKLDPQYIVQIQTNALSWIAKRIAIYETNSNKKSLRVAITFFRVMVPLLASIQSRDAMKIKAHMDQVLAQAKVEVSATSKVWEPQRAYEKRLAAIMAKDKVAGTKGRKPKASKGDGLTTDEDETDLSEVEKLVEDRASPPPAPRPRPRPRPRRAAKTPENVQDDDEDDQAGPSSPEPPTTPKPRPRARATYKSKAASKSPVKAPSRPSPEPEPDAVPSVPSTPRSQSELSDVPDNVPDDAFATPVNHNSRKRSRSVDEDDEDDAHSLPAPSPTPGGDMQIRRKRARH</sequence>
<dbReference type="InterPro" id="IPR056396">
    <property type="entry name" value="HEAT_SCC3-SA"/>
</dbReference>
<dbReference type="InterPro" id="IPR020839">
    <property type="entry name" value="SCD"/>
</dbReference>
<dbReference type="PROSITE" id="PS51425">
    <property type="entry name" value="SCD"/>
    <property type="match status" value="1"/>
</dbReference>
<evidence type="ECO:0000256" key="1">
    <source>
        <dbReference type="SAM" id="MobiDB-lite"/>
    </source>
</evidence>
<dbReference type="Pfam" id="PF24571">
    <property type="entry name" value="HEAT_SCC3-SA"/>
    <property type="match status" value="1"/>
</dbReference>
<dbReference type="Gene3D" id="1.25.10.10">
    <property type="entry name" value="Leucine-rich Repeat Variant"/>
    <property type="match status" value="1"/>
</dbReference>
<feature type="domain" description="SCD" evidence="2">
    <location>
        <begin position="320"/>
        <end position="405"/>
    </location>
</feature>
<dbReference type="SUPFAM" id="SSF48371">
    <property type="entry name" value="ARM repeat"/>
    <property type="match status" value="1"/>
</dbReference>
<accession>A0AAW0CVK3</accession>
<feature type="compositionally biased region" description="Basic residues" evidence="1">
    <location>
        <begin position="47"/>
        <end position="65"/>
    </location>
</feature>
<feature type="region of interest" description="Disordered" evidence="1">
    <location>
        <begin position="927"/>
        <end position="986"/>
    </location>
</feature>
<feature type="compositionally biased region" description="Polar residues" evidence="1">
    <location>
        <begin position="1323"/>
        <end position="1333"/>
    </location>
</feature>
<feature type="compositionally biased region" description="Acidic residues" evidence="1">
    <location>
        <begin position="1222"/>
        <end position="1231"/>
    </location>
</feature>
<dbReference type="EMBL" id="JAWWNJ010000013">
    <property type="protein sequence ID" value="KAK7042357.1"/>
    <property type="molecule type" value="Genomic_DNA"/>
</dbReference>
<dbReference type="GO" id="GO:0007062">
    <property type="term" value="P:sister chromatid cohesion"/>
    <property type="evidence" value="ECO:0007669"/>
    <property type="project" value="UniProtKB-ARBA"/>
</dbReference>
<feature type="compositionally biased region" description="Basic and acidic residues" evidence="1">
    <location>
        <begin position="515"/>
        <end position="524"/>
    </location>
</feature>
<dbReference type="GO" id="GO:0008278">
    <property type="term" value="C:cohesin complex"/>
    <property type="evidence" value="ECO:0007669"/>
    <property type="project" value="TreeGrafter"/>
</dbReference>
<organism evidence="3 4">
    <name type="scientific">Favolaschia claudopus</name>
    <dbReference type="NCBI Taxonomy" id="2862362"/>
    <lineage>
        <taxon>Eukaryota</taxon>
        <taxon>Fungi</taxon>
        <taxon>Dikarya</taxon>
        <taxon>Basidiomycota</taxon>
        <taxon>Agaricomycotina</taxon>
        <taxon>Agaricomycetes</taxon>
        <taxon>Agaricomycetidae</taxon>
        <taxon>Agaricales</taxon>
        <taxon>Marasmiineae</taxon>
        <taxon>Mycenaceae</taxon>
        <taxon>Favolaschia</taxon>
    </lineage>
</organism>
<comment type="caution">
    <text evidence="3">The sequence shown here is derived from an EMBL/GenBank/DDBJ whole genome shotgun (WGS) entry which is preliminary data.</text>
</comment>
<evidence type="ECO:0000313" key="4">
    <source>
        <dbReference type="Proteomes" id="UP001362999"/>
    </source>
</evidence>
<feature type="region of interest" description="Disordered" evidence="1">
    <location>
        <begin position="504"/>
        <end position="531"/>
    </location>
</feature>
<dbReference type="Pfam" id="PF21581">
    <property type="entry name" value="SCD"/>
    <property type="match status" value="1"/>
</dbReference>
<dbReference type="Pfam" id="PF08514">
    <property type="entry name" value="STAG"/>
    <property type="match status" value="1"/>
</dbReference>
<dbReference type="InterPro" id="IPR039662">
    <property type="entry name" value="Cohesin_Scc3/SA"/>
</dbReference>
<dbReference type="GO" id="GO:0003682">
    <property type="term" value="F:chromatin binding"/>
    <property type="evidence" value="ECO:0007669"/>
    <property type="project" value="TreeGrafter"/>
</dbReference>
<feature type="compositionally biased region" description="Basic and acidic residues" evidence="1">
    <location>
        <begin position="1232"/>
        <end position="1241"/>
    </location>
</feature>
<feature type="compositionally biased region" description="Low complexity" evidence="1">
    <location>
        <begin position="1296"/>
        <end position="1309"/>
    </location>
</feature>
<keyword evidence="4" id="KW-1185">Reference proteome</keyword>
<feature type="compositionally biased region" description="Basic residues" evidence="1">
    <location>
        <begin position="1249"/>
        <end position="1259"/>
    </location>
</feature>
<protein>
    <submittedName>
        <fullName evidence="3">SCD domain-containing protein</fullName>
    </submittedName>
</protein>
<gene>
    <name evidence="3" type="ORF">R3P38DRAFT_3348381</name>
</gene>
<dbReference type="GO" id="GO:0005634">
    <property type="term" value="C:nucleus"/>
    <property type="evidence" value="ECO:0007669"/>
    <property type="project" value="TreeGrafter"/>
</dbReference>
<dbReference type="GO" id="GO:0000785">
    <property type="term" value="C:chromatin"/>
    <property type="evidence" value="ECO:0007669"/>
    <property type="project" value="TreeGrafter"/>
</dbReference>
<dbReference type="PANTHER" id="PTHR11199:SF0">
    <property type="entry name" value="LD34181P-RELATED"/>
    <property type="match status" value="1"/>
</dbReference>
<feature type="region of interest" description="Disordered" evidence="1">
    <location>
        <begin position="1204"/>
        <end position="1391"/>
    </location>
</feature>
<name>A0AAW0CVK3_9AGAR</name>
<feature type="compositionally biased region" description="Acidic residues" evidence="1">
    <location>
        <begin position="938"/>
        <end position="959"/>
    </location>
</feature>
<proteinExistence type="predicted"/>
<dbReference type="Proteomes" id="UP001362999">
    <property type="component" value="Unassembled WGS sequence"/>
</dbReference>
<feature type="compositionally biased region" description="Acidic residues" evidence="1">
    <location>
        <begin position="504"/>
        <end position="514"/>
    </location>
</feature>
<evidence type="ECO:0000259" key="2">
    <source>
        <dbReference type="PROSITE" id="PS51425"/>
    </source>
</evidence>
<feature type="region of interest" description="Disordered" evidence="1">
    <location>
        <begin position="1"/>
        <end position="72"/>
    </location>
</feature>
<dbReference type="InterPro" id="IPR016024">
    <property type="entry name" value="ARM-type_fold"/>
</dbReference>
<dbReference type="InterPro" id="IPR011989">
    <property type="entry name" value="ARM-like"/>
</dbReference>